<name>V8C8C3_9HELI</name>
<dbReference type="EMBL" id="AZJI01000005">
    <property type="protein sequence ID" value="ETD23604.1"/>
    <property type="molecule type" value="Genomic_DNA"/>
</dbReference>
<protein>
    <submittedName>
        <fullName evidence="2">Uncharacterized protein</fullName>
    </submittedName>
</protein>
<comment type="caution">
    <text evidence="2">The sequence shown here is derived from an EMBL/GenBank/DDBJ whole genome shotgun (WGS) entry which is preliminary data.</text>
</comment>
<evidence type="ECO:0000313" key="3">
    <source>
        <dbReference type="Proteomes" id="UP000018731"/>
    </source>
</evidence>
<organism evidence="2 3">
    <name type="scientific">Helicobacter macacae MIT 99-5501</name>
    <dbReference type="NCBI Taxonomy" id="1357400"/>
    <lineage>
        <taxon>Bacteria</taxon>
        <taxon>Pseudomonadati</taxon>
        <taxon>Campylobacterota</taxon>
        <taxon>Epsilonproteobacteria</taxon>
        <taxon>Campylobacterales</taxon>
        <taxon>Helicobacteraceae</taxon>
        <taxon>Helicobacter</taxon>
    </lineage>
</organism>
<dbReference type="RefSeq" id="WP_023928151.1">
    <property type="nucleotide sequence ID" value="NZ_KI669454.1"/>
</dbReference>
<accession>V8C8C3</accession>
<keyword evidence="3" id="KW-1185">Reference proteome</keyword>
<dbReference type="HOGENOM" id="CLU_2464786_0_0_7"/>
<evidence type="ECO:0000313" key="2">
    <source>
        <dbReference type="EMBL" id="ETD23604.1"/>
    </source>
</evidence>
<dbReference type="PATRIC" id="fig|1357400.3.peg.1890"/>
<sequence length="88" mass="10120">MFATATTTARNIDNMGDFMNDFAYVNALPSTNAFANTFPFSAKSGFDDDEGSEWSDDEEQWEDDEFDESGFEQYDDDDYQNPDSEYEE</sequence>
<evidence type="ECO:0000256" key="1">
    <source>
        <dbReference type="SAM" id="MobiDB-lite"/>
    </source>
</evidence>
<proteinExistence type="predicted"/>
<feature type="compositionally biased region" description="Acidic residues" evidence="1">
    <location>
        <begin position="47"/>
        <end position="88"/>
    </location>
</feature>
<dbReference type="Proteomes" id="UP000018731">
    <property type="component" value="Unassembled WGS sequence"/>
</dbReference>
<reference evidence="2 3" key="1">
    <citation type="journal article" date="2014" name="Genome Announc.">
        <title>Draft genome sequences of six enterohepatic helicobacter species isolated from humans and one from rhesus macaques.</title>
        <authorList>
            <person name="Shen Z."/>
            <person name="Sheh A."/>
            <person name="Young S.K."/>
            <person name="Abouelliel A."/>
            <person name="Ward D.V."/>
            <person name="Earl A.M."/>
            <person name="Fox J.G."/>
        </authorList>
    </citation>
    <scope>NUCLEOTIDE SEQUENCE [LARGE SCALE GENOMIC DNA]</scope>
    <source>
        <strain evidence="2 3">MIT 99-5501</strain>
    </source>
</reference>
<gene>
    <name evidence="2" type="ORF">HMPREF2086_01410</name>
</gene>
<dbReference type="STRING" id="1357400.HMPREF2086_01410"/>
<dbReference type="AlphaFoldDB" id="V8C8C3"/>
<feature type="region of interest" description="Disordered" evidence="1">
    <location>
        <begin position="40"/>
        <end position="88"/>
    </location>
</feature>